<evidence type="ECO:0000313" key="2">
    <source>
        <dbReference type="EMBL" id="RMI32646.1"/>
    </source>
</evidence>
<proteinExistence type="predicted"/>
<name>A0A3M2L6M6_9NOCA</name>
<dbReference type="EMBL" id="RFFH01000004">
    <property type="protein sequence ID" value="RMI32646.1"/>
    <property type="molecule type" value="Genomic_DNA"/>
</dbReference>
<reference evidence="2 3" key="1">
    <citation type="submission" date="2018-10" db="EMBL/GenBank/DDBJ databases">
        <title>Isolation from cow dung.</title>
        <authorList>
            <person name="Ling L."/>
        </authorList>
    </citation>
    <scope>NUCLEOTIDE SEQUENCE [LARGE SCALE GENOMIC DNA]</scope>
    <source>
        <strain evidence="2 3">NEAU-LL90</strain>
    </source>
</reference>
<dbReference type="Proteomes" id="UP000279275">
    <property type="component" value="Unassembled WGS sequence"/>
</dbReference>
<feature type="region of interest" description="Disordered" evidence="1">
    <location>
        <begin position="99"/>
        <end position="140"/>
    </location>
</feature>
<accession>A0A3M2L6M6</accession>
<keyword evidence="3" id="KW-1185">Reference proteome</keyword>
<evidence type="ECO:0000256" key="1">
    <source>
        <dbReference type="SAM" id="MobiDB-lite"/>
    </source>
</evidence>
<comment type="caution">
    <text evidence="2">The sequence shown here is derived from an EMBL/GenBank/DDBJ whole genome shotgun (WGS) entry which is preliminary data.</text>
</comment>
<sequence>MQSPAVTYNWFKDFHPTCLTYVPGSAKLTDAAGAHQVEPYIEIAPGYIAADFYTLGLKVVSDVGPTSVAPVFSAQYKVGSCTPGTPMTTGIAYAQAQWGTADDSTEGPSITVGGTTGGGTGGGTGSSGLTGLLGGLGSSA</sequence>
<dbReference type="AlphaFoldDB" id="A0A3M2L6M6"/>
<gene>
    <name evidence="2" type="ORF">EBN03_11785</name>
</gene>
<organism evidence="2 3">
    <name type="scientific">Nocardia stercoris</name>
    <dbReference type="NCBI Taxonomy" id="2483361"/>
    <lineage>
        <taxon>Bacteria</taxon>
        <taxon>Bacillati</taxon>
        <taxon>Actinomycetota</taxon>
        <taxon>Actinomycetes</taxon>
        <taxon>Mycobacteriales</taxon>
        <taxon>Nocardiaceae</taxon>
        <taxon>Nocardia</taxon>
    </lineage>
</organism>
<feature type="compositionally biased region" description="Gly residues" evidence="1">
    <location>
        <begin position="114"/>
        <end position="140"/>
    </location>
</feature>
<evidence type="ECO:0000313" key="3">
    <source>
        <dbReference type="Proteomes" id="UP000279275"/>
    </source>
</evidence>
<protein>
    <submittedName>
        <fullName evidence="2">Uncharacterized protein</fullName>
    </submittedName>
</protein>